<dbReference type="PANTHER" id="PTHR24422">
    <property type="entry name" value="CHEMOTAXIS PROTEIN METHYLTRANSFERASE"/>
    <property type="match status" value="1"/>
</dbReference>
<comment type="caution">
    <text evidence="2">The sequence shown here is derived from an EMBL/GenBank/DDBJ whole genome shotgun (WGS) entry which is preliminary data.</text>
</comment>
<dbReference type="SMART" id="SM00138">
    <property type="entry name" value="MeTrc"/>
    <property type="match status" value="1"/>
</dbReference>
<dbReference type="OrthoDB" id="9816309at2"/>
<dbReference type="PROSITE" id="PS50123">
    <property type="entry name" value="CHER"/>
    <property type="match status" value="1"/>
</dbReference>
<dbReference type="InterPro" id="IPR050903">
    <property type="entry name" value="Bact_Chemotaxis_MeTrfase"/>
</dbReference>
<accession>A0A437QF29</accession>
<reference evidence="2 3" key="1">
    <citation type="submission" date="2019-01" db="EMBL/GenBank/DDBJ databases">
        <authorList>
            <person name="Chen W.-M."/>
        </authorList>
    </citation>
    <scope>NUCLEOTIDE SEQUENCE [LARGE SCALE GENOMIC DNA]</scope>
    <source>
        <strain evidence="2 3">KYPC3</strain>
    </source>
</reference>
<dbReference type="GO" id="GO:0008757">
    <property type="term" value="F:S-adenosylmethionine-dependent methyltransferase activity"/>
    <property type="evidence" value="ECO:0007669"/>
    <property type="project" value="InterPro"/>
</dbReference>
<dbReference type="PRINTS" id="PR00996">
    <property type="entry name" value="CHERMTFRASE"/>
</dbReference>
<dbReference type="Proteomes" id="UP000283077">
    <property type="component" value="Unassembled WGS sequence"/>
</dbReference>
<evidence type="ECO:0000313" key="2">
    <source>
        <dbReference type="EMBL" id="RVU33134.1"/>
    </source>
</evidence>
<evidence type="ECO:0000259" key="1">
    <source>
        <dbReference type="PROSITE" id="PS50123"/>
    </source>
</evidence>
<keyword evidence="3" id="KW-1185">Reference proteome</keyword>
<evidence type="ECO:0000313" key="3">
    <source>
        <dbReference type="Proteomes" id="UP000283077"/>
    </source>
</evidence>
<dbReference type="Gene3D" id="3.40.50.150">
    <property type="entry name" value="Vaccinia Virus protein VP39"/>
    <property type="match status" value="1"/>
</dbReference>
<dbReference type="Pfam" id="PF01739">
    <property type="entry name" value="CheR"/>
    <property type="match status" value="1"/>
</dbReference>
<gene>
    <name evidence="2" type="ORF">EOE67_18010</name>
</gene>
<dbReference type="SUPFAM" id="SSF48452">
    <property type="entry name" value="TPR-like"/>
    <property type="match status" value="1"/>
</dbReference>
<organism evidence="2 3">
    <name type="scientific">Rheinheimera riviphila</name>
    <dbReference type="NCBI Taxonomy" id="1834037"/>
    <lineage>
        <taxon>Bacteria</taxon>
        <taxon>Pseudomonadati</taxon>
        <taxon>Pseudomonadota</taxon>
        <taxon>Gammaproteobacteria</taxon>
        <taxon>Chromatiales</taxon>
        <taxon>Chromatiaceae</taxon>
        <taxon>Rheinheimera</taxon>
    </lineage>
</organism>
<dbReference type="EMBL" id="SACS01000026">
    <property type="protein sequence ID" value="RVU33134.1"/>
    <property type="molecule type" value="Genomic_DNA"/>
</dbReference>
<dbReference type="AlphaFoldDB" id="A0A437QF29"/>
<dbReference type="SUPFAM" id="SSF53335">
    <property type="entry name" value="S-adenosyl-L-methionine-dependent methyltransferases"/>
    <property type="match status" value="1"/>
</dbReference>
<dbReference type="InterPro" id="IPR000780">
    <property type="entry name" value="CheR_MeTrfase"/>
</dbReference>
<name>A0A437QF29_9GAMM</name>
<feature type="domain" description="CheR-type methyltransferase" evidence="1">
    <location>
        <begin position="36"/>
        <end position="277"/>
    </location>
</feature>
<dbReference type="InterPro" id="IPR029063">
    <property type="entry name" value="SAM-dependent_MTases_sf"/>
</dbReference>
<dbReference type="Pfam" id="PF13181">
    <property type="entry name" value="TPR_8"/>
    <property type="match status" value="1"/>
</dbReference>
<proteinExistence type="predicted"/>
<dbReference type="InterPro" id="IPR019734">
    <property type="entry name" value="TPR_rpt"/>
</dbReference>
<protein>
    <recommendedName>
        <fullName evidence="1">CheR-type methyltransferase domain-containing protein</fullName>
    </recommendedName>
</protein>
<sequence>MPMKACCRLPWHKLLIWCNHEQGTAMKIPAVWLQQIIEKAGLHFGLLFQHEQNSELYSRLKLRAQELQVDDVPAWIQHIAQAEWSGPLQQQLLPAFTVGESYFCRDPLVTQWLIQQWLPTIPADRDAPIRIWSAGCCRGEEAYSLLFLLSDALQSAGLQAGLTMVATDLNPEFIAKAEQGIYRAASFRHGNATFRQRYFSALPDHNSWQVQPQWRALIKFQTLNLMATQPHPAAPFELIFCRNVLMYFSPKQAQHSISRFLQQLTPGGLLLLNAVEASIATQAGYSGFWAGDNYAVPATALAARELQPKVLATDTSLTLSLPATFSSTTFLPATSQVTLPQTPPPSIPRARTEPVPAKAEYYLQQAKTSADLQQPEQARHWLSQLLTLTPDSVAGYLLSAQLYRQQQQPRLAMQALQKVLYLEPDLVVAHLFKATLAKEMGDPQMALKQLQLCTQLLQHYPPALDIPYSDQLSAGQLDLICQQLVAEMSE</sequence>
<dbReference type="Gene3D" id="1.25.40.10">
    <property type="entry name" value="Tetratricopeptide repeat domain"/>
    <property type="match status" value="1"/>
</dbReference>
<dbReference type="SMART" id="SM00028">
    <property type="entry name" value="TPR"/>
    <property type="match status" value="3"/>
</dbReference>
<dbReference type="PANTHER" id="PTHR24422:SF10">
    <property type="entry name" value="CHEMOTAXIS PROTEIN METHYLTRANSFERASE 2"/>
    <property type="match status" value="1"/>
</dbReference>
<dbReference type="InterPro" id="IPR022642">
    <property type="entry name" value="CheR_C"/>
</dbReference>
<dbReference type="InterPro" id="IPR011990">
    <property type="entry name" value="TPR-like_helical_dom_sf"/>
</dbReference>